<accession>A0AAW1TNE0</accession>
<organism evidence="1 2">
    <name type="scientific">Henosepilachna vigintioctopunctata</name>
    <dbReference type="NCBI Taxonomy" id="420089"/>
    <lineage>
        <taxon>Eukaryota</taxon>
        <taxon>Metazoa</taxon>
        <taxon>Ecdysozoa</taxon>
        <taxon>Arthropoda</taxon>
        <taxon>Hexapoda</taxon>
        <taxon>Insecta</taxon>
        <taxon>Pterygota</taxon>
        <taxon>Neoptera</taxon>
        <taxon>Endopterygota</taxon>
        <taxon>Coleoptera</taxon>
        <taxon>Polyphaga</taxon>
        <taxon>Cucujiformia</taxon>
        <taxon>Coccinelloidea</taxon>
        <taxon>Coccinellidae</taxon>
        <taxon>Epilachninae</taxon>
        <taxon>Epilachnini</taxon>
        <taxon>Henosepilachna</taxon>
    </lineage>
</organism>
<gene>
    <name evidence="1" type="ORF">WA026_020777</name>
</gene>
<dbReference type="EMBL" id="JARQZJ010000015">
    <property type="protein sequence ID" value="KAK9873041.1"/>
    <property type="molecule type" value="Genomic_DNA"/>
</dbReference>
<proteinExistence type="predicted"/>
<dbReference type="AlphaFoldDB" id="A0AAW1TNE0"/>
<evidence type="ECO:0000313" key="1">
    <source>
        <dbReference type="EMBL" id="KAK9873041.1"/>
    </source>
</evidence>
<sequence>MRDGTGEPMFPNLKEKIMVLLVLPFSNACVERITDTIAALMATKAEDLRGLARWSAREDASKSLRDSWHAVIQALKSIKDDCTEKPVTRQEAAGILSNLEKLKTAVMVVAWNVFFGKNKENESSNSGLHCRFDHRCRSLRITP</sequence>
<reference evidence="1 2" key="1">
    <citation type="submission" date="2023-03" db="EMBL/GenBank/DDBJ databases">
        <title>Genome insight into feeding habits of ladybird beetles.</title>
        <authorList>
            <person name="Li H.-S."/>
            <person name="Huang Y.-H."/>
            <person name="Pang H."/>
        </authorList>
    </citation>
    <scope>NUCLEOTIDE SEQUENCE [LARGE SCALE GENOMIC DNA]</scope>
    <source>
        <strain evidence="1">SYSU_2023b</strain>
        <tissue evidence="1">Whole body</tissue>
    </source>
</reference>
<protein>
    <submittedName>
        <fullName evidence="1">Uncharacterized protein</fullName>
    </submittedName>
</protein>
<comment type="caution">
    <text evidence="1">The sequence shown here is derived from an EMBL/GenBank/DDBJ whole genome shotgun (WGS) entry which is preliminary data.</text>
</comment>
<evidence type="ECO:0000313" key="2">
    <source>
        <dbReference type="Proteomes" id="UP001431783"/>
    </source>
</evidence>
<keyword evidence="2" id="KW-1185">Reference proteome</keyword>
<dbReference type="Proteomes" id="UP001431783">
    <property type="component" value="Unassembled WGS sequence"/>
</dbReference>
<name>A0AAW1TNE0_9CUCU</name>